<evidence type="ECO:0000313" key="8">
    <source>
        <dbReference type="EMBL" id="MBL3658324.1"/>
    </source>
</evidence>
<evidence type="ECO:0000256" key="3">
    <source>
        <dbReference type="ARBA" id="ARBA00022692"/>
    </source>
</evidence>
<gene>
    <name evidence="8" type="ORF">JL102_19385</name>
</gene>
<dbReference type="InterPro" id="IPR038377">
    <property type="entry name" value="Na/Glc_symporter_sf"/>
</dbReference>
<organism evidence="8 9">
    <name type="scientific">Fulvivirga sediminis</name>
    <dbReference type="NCBI Taxonomy" id="2803949"/>
    <lineage>
        <taxon>Bacteria</taxon>
        <taxon>Pseudomonadati</taxon>
        <taxon>Bacteroidota</taxon>
        <taxon>Cytophagia</taxon>
        <taxon>Cytophagales</taxon>
        <taxon>Fulvivirgaceae</taxon>
        <taxon>Fulvivirga</taxon>
    </lineage>
</organism>
<dbReference type="Pfam" id="PF00474">
    <property type="entry name" value="SSF"/>
    <property type="match status" value="1"/>
</dbReference>
<keyword evidence="3 7" id="KW-0812">Transmembrane</keyword>
<feature type="transmembrane region" description="Helical" evidence="7">
    <location>
        <begin position="293"/>
        <end position="317"/>
    </location>
</feature>
<feature type="transmembrane region" description="Helical" evidence="7">
    <location>
        <begin position="158"/>
        <end position="177"/>
    </location>
</feature>
<comment type="similarity">
    <text evidence="2 6">Belongs to the sodium:solute symporter (SSF) (TC 2.A.21) family.</text>
</comment>
<feature type="transmembrane region" description="Helical" evidence="7">
    <location>
        <begin position="439"/>
        <end position="457"/>
    </location>
</feature>
<keyword evidence="5 7" id="KW-0472">Membrane</keyword>
<dbReference type="GO" id="GO:0005412">
    <property type="term" value="F:D-glucose:sodium symporter activity"/>
    <property type="evidence" value="ECO:0007669"/>
    <property type="project" value="TreeGrafter"/>
</dbReference>
<feature type="transmembrane region" description="Helical" evidence="7">
    <location>
        <begin position="501"/>
        <end position="520"/>
    </location>
</feature>
<evidence type="ECO:0000256" key="4">
    <source>
        <dbReference type="ARBA" id="ARBA00022989"/>
    </source>
</evidence>
<name>A0A937FCL7_9BACT</name>
<comment type="caution">
    <text evidence="8">The sequence shown here is derived from an EMBL/GenBank/DDBJ whole genome shotgun (WGS) entry which is preliminary data.</text>
</comment>
<evidence type="ECO:0000256" key="5">
    <source>
        <dbReference type="ARBA" id="ARBA00023136"/>
    </source>
</evidence>
<evidence type="ECO:0000256" key="7">
    <source>
        <dbReference type="SAM" id="Phobius"/>
    </source>
</evidence>
<dbReference type="Gene3D" id="1.20.1730.10">
    <property type="entry name" value="Sodium/glucose cotransporter"/>
    <property type="match status" value="1"/>
</dbReference>
<dbReference type="GO" id="GO:0005886">
    <property type="term" value="C:plasma membrane"/>
    <property type="evidence" value="ECO:0007669"/>
    <property type="project" value="TreeGrafter"/>
</dbReference>
<dbReference type="InterPro" id="IPR001734">
    <property type="entry name" value="Na/solute_symporter"/>
</dbReference>
<keyword evidence="9" id="KW-1185">Reference proteome</keyword>
<keyword evidence="4 7" id="KW-1133">Transmembrane helix</keyword>
<sequence>MNFDTIDIVIFTAYCALILGIGLYVSRDKKGHQKNAEDYFLASKSLPWWAIGASLIAANISAEQFIGMTGSGFAVGLAIASYEWMAALTLLIVGKFFLPIFIEKGLYTIPEFIEKRYSTNLKTILAIFWLALYIFVNLSSVLYLGAKALDTIIGTGDGSYMMMSIIGLAIFAAAYSLWGGLSAVAWTDVLQVVLLVIGGLITAYIAIDQLVPDGGIIAGLKYMYNEVPAKFSMILEKGEVITPNGKDAWWDLPGIAVLVGGLWVANLYYWGFNQYIIQRTLAAKSLKESQKGIAFAGFLKLIIPLIVVIPGIVAYVLNADASGNLTPESVSPGFLAADGGIANDNAYPWLIKNLVPSGVKGLVLAALAAAIVSSLASMLNSTATIFTMDIYKPYINKKANDKQTVNVGRITAAVSLVIAALIAPALGNLGQAFQFIQEYTGIVSPGILAVFLLGLFWRKATNNAAIIGVLASIPVALYFKVGPNGWVDSPLFVVLPFMHQMGITLIVTMIIMAIVSFSEGKGMVDPKGIVIEKDLFKTSPAFNISAFIILIILTFLYAMFW</sequence>
<feature type="transmembrane region" description="Helical" evidence="7">
    <location>
        <begin position="464"/>
        <end position="481"/>
    </location>
</feature>
<dbReference type="PANTHER" id="PTHR11819:SF195">
    <property type="entry name" value="SODIUM_GLUCOSE COTRANSPORTER 4"/>
    <property type="match status" value="1"/>
</dbReference>
<proteinExistence type="inferred from homology"/>
<feature type="transmembrane region" description="Helical" evidence="7">
    <location>
        <begin position="123"/>
        <end position="146"/>
    </location>
</feature>
<accession>A0A937FCL7</accession>
<dbReference type="PANTHER" id="PTHR11819">
    <property type="entry name" value="SOLUTE CARRIER FAMILY 5"/>
    <property type="match status" value="1"/>
</dbReference>
<feature type="transmembrane region" description="Helical" evidence="7">
    <location>
        <begin position="362"/>
        <end position="386"/>
    </location>
</feature>
<comment type="subcellular location">
    <subcellularLocation>
        <location evidence="1">Membrane</location>
        <topology evidence="1">Multi-pass membrane protein</topology>
    </subcellularLocation>
</comment>
<feature type="transmembrane region" description="Helical" evidence="7">
    <location>
        <begin position="252"/>
        <end position="272"/>
    </location>
</feature>
<feature type="transmembrane region" description="Helical" evidence="7">
    <location>
        <begin position="6"/>
        <end position="25"/>
    </location>
</feature>
<feature type="transmembrane region" description="Helical" evidence="7">
    <location>
        <begin position="541"/>
        <end position="560"/>
    </location>
</feature>
<feature type="transmembrane region" description="Helical" evidence="7">
    <location>
        <begin position="46"/>
        <end position="62"/>
    </location>
</feature>
<reference evidence="8" key="1">
    <citation type="submission" date="2021-01" db="EMBL/GenBank/DDBJ databases">
        <title>Fulvivirga kasyanovii gen. nov., sp nov., a novel member of the phylum Bacteroidetes isolated from seawater in a mussel farm.</title>
        <authorList>
            <person name="Zhao L.-H."/>
            <person name="Wang Z.-J."/>
        </authorList>
    </citation>
    <scope>NUCLEOTIDE SEQUENCE</scope>
    <source>
        <strain evidence="8">2943</strain>
    </source>
</reference>
<evidence type="ECO:0000313" key="9">
    <source>
        <dbReference type="Proteomes" id="UP000659388"/>
    </source>
</evidence>
<dbReference type="PROSITE" id="PS50283">
    <property type="entry name" value="NA_SOLUT_SYMP_3"/>
    <property type="match status" value="1"/>
</dbReference>
<evidence type="ECO:0000256" key="1">
    <source>
        <dbReference type="ARBA" id="ARBA00004141"/>
    </source>
</evidence>
<dbReference type="CDD" id="cd10325">
    <property type="entry name" value="SLC5sbd_vSGLT"/>
    <property type="match status" value="1"/>
</dbReference>
<protein>
    <submittedName>
        <fullName evidence="8">Sodium/sugar symporter</fullName>
    </submittedName>
</protein>
<feature type="transmembrane region" description="Helical" evidence="7">
    <location>
        <begin position="189"/>
        <end position="207"/>
    </location>
</feature>
<feature type="transmembrane region" description="Helical" evidence="7">
    <location>
        <begin position="407"/>
        <end position="427"/>
    </location>
</feature>
<feature type="transmembrane region" description="Helical" evidence="7">
    <location>
        <begin position="82"/>
        <end position="102"/>
    </location>
</feature>
<dbReference type="EMBL" id="JAESIY010000012">
    <property type="protein sequence ID" value="MBL3658324.1"/>
    <property type="molecule type" value="Genomic_DNA"/>
</dbReference>
<dbReference type="AlphaFoldDB" id="A0A937FCL7"/>
<dbReference type="Proteomes" id="UP000659388">
    <property type="component" value="Unassembled WGS sequence"/>
</dbReference>
<dbReference type="NCBIfam" id="TIGR00813">
    <property type="entry name" value="sss"/>
    <property type="match status" value="1"/>
</dbReference>
<dbReference type="RefSeq" id="WP_202246119.1">
    <property type="nucleotide sequence ID" value="NZ_JAESIY010000012.1"/>
</dbReference>
<evidence type="ECO:0000256" key="2">
    <source>
        <dbReference type="ARBA" id="ARBA00006434"/>
    </source>
</evidence>
<evidence type="ECO:0000256" key="6">
    <source>
        <dbReference type="RuleBase" id="RU362091"/>
    </source>
</evidence>